<dbReference type="EMBL" id="CP033459">
    <property type="protein sequence ID" value="QFQ12141.1"/>
    <property type="molecule type" value="Genomic_DNA"/>
</dbReference>
<protein>
    <submittedName>
        <fullName evidence="1">Uncharacterized protein</fullName>
    </submittedName>
</protein>
<sequence>MIKGGLRKILSVRKTLSVQSIPINLINSYLNSNKKCKFLARIRSISAKNDYLCNLIGIERALLGYAMKSTPFRGLKVFENERFRELQKKII</sequence>
<gene>
    <name evidence="1" type="ORF">C7Y71_003395</name>
</gene>
<evidence type="ECO:0000313" key="1">
    <source>
        <dbReference type="EMBL" id="QFQ12141.1"/>
    </source>
</evidence>
<dbReference type="AlphaFoldDB" id="A0A5P8E5A2"/>
<dbReference type="Proteomes" id="UP000249375">
    <property type="component" value="Chromosome"/>
</dbReference>
<organism evidence="1 2">
    <name type="scientific">Pseudoprevotella muciniphila</name>
    <dbReference type="NCBI Taxonomy" id="2133944"/>
    <lineage>
        <taxon>Bacteria</taxon>
        <taxon>Pseudomonadati</taxon>
        <taxon>Bacteroidota</taxon>
        <taxon>Bacteroidia</taxon>
        <taxon>Bacteroidales</taxon>
        <taxon>Prevotellaceae</taxon>
        <taxon>Pseudoprevotella</taxon>
    </lineage>
</organism>
<keyword evidence="2" id="KW-1185">Reference proteome</keyword>
<name>A0A5P8E5A2_9BACT</name>
<dbReference type="KEGG" id="alq:C7Y71_003395"/>
<proteinExistence type="predicted"/>
<evidence type="ECO:0000313" key="2">
    <source>
        <dbReference type="Proteomes" id="UP000249375"/>
    </source>
</evidence>
<accession>A0A5P8E5A2</accession>
<reference evidence="1 2" key="1">
    <citation type="submission" date="2018-11" db="EMBL/GenBank/DDBJ databases">
        <authorList>
            <person name="Na S.W."/>
            <person name="Baik M."/>
        </authorList>
    </citation>
    <scope>NUCLEOTIDE SEQUENCE [LARGE SCALE GENOMIC DNA]</scope>
    <source>
        <strain evidence="1 2">E39</strain>
    </source>
</reference>